<proteinExistence type="predicted"/>
<keyword evidence="3" id="KW-1185">Reference proteome</keyword>
<protein>
    <submittedName>
        <fullName evidence="2">Uncharacterized protein</fullName>
    </submittedName>
</protein>
<comment type="caution">
    <text evidence="2">The sequence shown here is derived from an EMBL/GenBank/DDBJ whole genome shotgun (WGS) entry which is preliminary data.</text>
</comment>
<feature type="transmembrane region" description="Helical" evidence="1">
    <location>
        <begin position="29"/>
        <end position="49"/>
    </location>
</feature>
<sequence length="99" mass="9984">MNVATVLVLAALSASILLFLRTRPRLLPILALVGSGVQALMLFKVVSLAGTGLPLALLLGGLLAVSGVLLYLRVGSKPLIAAATVVAMVGAIQVLSAVL</sequence>
<evidence type="ECO:0000313" key="3">
    <source>
        <dbReference type="Proteomes" id="UP001139031"/>
    </source>
</evidence>
<keyword evidence="1" id="KW-0472">Membrane</keyword>
<feature type="transmembrane region" description="Helical" evidence="1">
    <location>
        <begin position="55"/>
        <end position="72"/>
    </location>
</feature>
<name>A0ABS7TPQ3_9BACT</name>
<accession>A0ABS7TPQ3</accession>
<feature type="transmembrane region" description="Helical" evidence="1">
    <location>
        <begin position="6"/>
        <end position="22"/>
    </location>
</feature>
<feature type="transmembrane region" description="Helical" evidence="1">
    <location>
        <begin position="79"/>
        <end position="98"/>
    </location>
</feature>
<evidence type="ECO:0000256" key="1">
    <source>
        <dbReference type="SAM" id="Phobius"/>
    </source>
</evidence>
<reference evidence="2" key="1">
    <citation type="submission" date="2021-08" db="EMBL/GenBank/DDBJ databases">
        <authorList>
            <person name="Stevens D.C."/>
        </authorList>
    </citation>
    <scope>NUCLEOTIDE SEQUENCE</scope>
    <source>
        <strain evidence="2">DSM 53165</strain>
    </source>
</reference>
<gene>
    <name evidence="2" type="ORF">K7C98_13095</name>
</gene>
<dbReference type="Proteomes" id="UP001139031">
    <property type="component" value="Unassembled WGS sequence"/>
</dbReference>
<keyword evidence="1" id="KW-1133">Transmembrane helix</keyword>
<dbReference type="RefSeq" id="WP_224191966.1">
    <property type="nucleotide sequence ID" value="NZ_JAIRAU010000013.1"/>
</dbReference>
<dbReference type="EMBL" id="JAIRAU010000013">
    <property type="protein sequence ID" value="MBZ5710195.1"/>
    <property type="molecule type" value="Genomic_DNA"/>
</dbReference>
<keyword evidence="1" id="KW-0812">Transmembrane</keyword>
<evidence type="ECO:0000313" key="2">
    <source>
        <dbReference type="EMBL" id="MBZ5710195.1"/>
    </source>
</evidence>
<organism evidence="2 3">
    <name type="scientific">Nannocystis pusilla</name>
    <dbReference type="NCBI Taxonomy" id="889268"/>
    <lineage>
        <taxon>Bacteria</taxon>
        <taxon>Pseudomonadati</taxon>
        <taxon>Myxococcota</taxon>
        <taxon>Polyangia</taxon>
        <taxon>Nannocystales</taxon>
        <taxon>Nannocystaceae</taxon>
        <taxon>Nannocystis</taxon>
    </lineage>
</organism>